<keyword evidence="3" id="KW-1185">Reference proteome</keyword>
<feature type="compositionally biased region" description="Acidic residues" evidence="1">
    <location>
        <begin position="175"/>
        <end position="193"/>
    </location>
</feature>
<feature type="region of interest" description="Disordered" evidence="1">
    <location>
        <begin position="83"/>
        <end position="365"/>
    </location>
</feature>
<evidence type="ECO:0000256" key="1">
    <source>
        <dbReference type="SAM" id="MobiDB-lite"/>
    </source>
</evidence>
<evidence type="ECO:0000313" key="3">
    <source>
        <dbReference type="Proteomes" id="UP001321749"/>
    </source>
</evidence>
<feature type="compositionally biased region" description="Acidic residues" evidence="1">
    <location>
        <begin position="284"/>
        <end position="296"/>
    </location>
</feature>
<reference evidence="2" key="1">
    <citation type="journal article" date="2023" name="Mol. Phylogenet. Evol.">
        <title>Genome-scale phylogeny and comparative genomics of the fungal order Sordariales.</title>
        <authorList>
            <person name="Hensen N."/>
            <person name="Bonometti L."/>
            <person name="Westerberg I."/>
            <person name="Brannstrom I.O."/>
            <person name="Guillou S."/>
            <person name="Cros-Aarteil S."/>
            <person name="Calhoun S."/>
            <person name="Haridas S."/>
            <person name="Kuo A."/>
            <person name="Mondo S."/>
            <person name="Pangilinan J."/>
            <person name="Riley R."/>
            <person name="LaButti K."/>
            <person name="Andreopoulos B."/>
            <person name="Lipzen A."/>
            <person name="Chen C."/>
            <person name="Yan M."/>
            <person name="Daum C."/>
            <person name="Ng V."/>
            <person name="Clum A."/>
            <person name="Steindorff A."/>
            <person name="Ohm R.A."/>
            <person name="Martin F."/>
            <person name="Silar P."/>
            <person name="Natvig D.O."/>
            <person name="Lalanne C."/>
            <person name="Gautier V."/>
            <person name="Ament-Velasquez S.L."/>
            <person name="Kruys A."/>
            <person name="Hutchinson M.I."/>
            <person name="Powell A.J."/>
            <person name="Barry K."/>
            <person name="Miller A.N."/>
            <person name="Grigoriev I.V."/>
            <person name="Debuchy R."/>
            <person name="Gladieux P."/>
            <person name="Hiltunen Thoren M."/>
            <person name="Johannesson H."/>
        </authorList>
    </citation>
    <scope>NUCLEOTIDE SEQUENCE</scope>
    <source>
        <strain evidence="2">PSN324</strain>
    </source>
</reference>
<dbReference type="GO" id="GO:0030515">
    <property type="term" value="F:snoRNA binding"/>
    <property type="evidence" value="ECO:0007669"/>
    <property type="project" value="InterPro"/>
</dbReference>
<feature type="compositionally biased region" description="Polar residues" evidence="1">
    <location>
        <begin position="160"/>
        <end position="170"/>
    </location>
</feature>
<protein>
    <submittedName>
        <fullName evidence="2">Uncharacterized protein</fullName>
    </submittedName>
</protein>
<feature type="compositionally biased region" description="Polar residues" evidence="1">
    <location>
        <begin position="44"/>
        <end position="55"/>
    </location>
</feature>
<feature type="compositionally biased region" description="Low complexity" evidence="1">
    <location>
        <begin position="206"/>
        <end position="218"/>
    </location>
</feature>
<reference evidence="2" key="2">
    <citation type="submission" date="2023-06" db="EMBL/GenBank/DDBJ databases">
        <authorList>
            <consortium name="Lawrence Berkeley National Laboratory"/>
            <person name="Mondo S.J."/>
            <person name="Hensen N."/>
            <person name="Bonometti L."/>
            <person name="Westerberg I."/>
            <person name="Brannstrom I.O."/>
            <person name="Guillou S."/>
            <person name="Cros-Aarteil S."/>
            <person name="Calhoun S."/>
            <person name="Haridas S."/>
            <person name="Kuo A."/>
            <person name="Pangilinan J."/>
            <person name="Riley R."/>
            <person name="Labutti K."/>
            <person name="Andreopoulos B."/>
            <person name="Lipzen A."/>
            <person name="Chen C."/>
            <person name="Yanf M."/>
            <person name="Daum C."/>
            <person name="Ng V."/>
            <person name="Clum A."/>
            <person name="Steindorff A."/>
            <person name="Ohm R."/>
            <person name="Martin F."/>
            <person name="Silar P."/>
            <person name="Natvig D."/>
            <person name="Lalanne C."/>
            <person name="Gautier V."/>
            <person name="Ament-Velasquez S.L."/>
            <person name="Kruys A."/>
            <person name="Hutchinson M.I."/>
            <person name="Powell A.J."/>
            <person name="Barry K."/>
            <person name="Miller A.N."/>
            <person name="Grigoriev I.V."/>
            <person name="Debuchy R."/>
            <person name="Gladieux P."/>
            <person name="Thoren M.H."/>
            <person name="Johannesson H."/>
        </authorList>
    </citation>
    <scope>NUCLEOTIDE SEQUENCE</scope>
    <source>
        <strain evidence="2">PSN324</strain>
    </source>
</reference>
<gene>
    <name evidence="2" type="ORF">QBC42DRAFT_238172</name>
</gene>
<feature type="compositionally biased region" description="Basic and acidic residues" evidence="1">
    <location>
        <begin position="126"/>
        <end position="159"/>
    </location>
</feature>
<dbReference type="Pfam" id="PF08297">
    <property type="entry name" value="U3_snoRNA_assoc"/>
    <property type="match status" value="1"/>
</dbReference>
<dbReference type="AlphaFoldDB" id="A0AAV9HAM1"/>
<dbReference type="GO" id="GO:0006364">
    <property type="term" value="P:rRNA processing"/>
    <property type="evidence" value="ECO:0007669"/>
    <property type="project" value="InterPro"/>
</dbReference>
<dbReference type="Proteomes" id="UP001321749">
    <property type="component" value="Unassembled WGS sequence"/>
</dbReference>
<comment type="caution">
    <text evidence="2">The sequence shown here is derived from an EMBL/GenBank/DDBJ whole genome shotgun (WGS) entry which is preliminary data.</text>
</comment>
<organism evidence="2 3">
    <name type="scientific">Cladorrhinum samala</name>
    <dbReference type="NCBI Taxonomy" id="585594"/>
    <lineage>
        <taxon>Eukaryota</taxon>
        <taxon>Fungi</taxon>
        <taxon>Dikarya</taxon>
        <taxon>Ascomycota</taxon>
        <taxon>Pezizomycotina</taxon>
        <taxon>Sordariomycetes</taxon>
        <taxon>Sordariomycetidae</taxon>
        <taxon>Sordariales</taxon>
        <taxon>Podosporaceae</taxon>
        <taxon>Cladorrhinum</taxon>
    </lineage>
</organism>
<feature type="region of interest" description="Disordered" evidence="1">
    <location>
        <begin position="1"/>
        <end position="61"/>
    </location>
</feature>
<name>A0AAV9HAM1_9PEZI</name>
<sequence>MPPRKSSAKKSLEAQKPAPEVIELSSDSEPEAAAESQTKENDVSAANNLNDTNTPDFYDQPLLRAPGIRYRVDKIQETTPDAKLAVRAKDTSSAEHRHVSIEIPIPSSSTKPKGKRNDAPEDEHEAEIFKTPMERRHITFDESDHDEFVTPSEPPKKNPLETSVPSQSNPRVDEVQDSEDEEEEEEDSDDEAPEAVSTRDAEAQTKAKANKAAEAIAKAAEKEAAALKRKRQERDAIFKQQAKERKQAQEGKKKPEGDDAEELAPEPVEKRKRQVPNLLPLELLESDDEDENDLEEAGSAGNGLSKRRKLNGSGQRLLREPRAPRDKQVGSTVYRVVANRGDEKQAPKAKKQTLNLKETLLRRDRQPQVKTGFFVKKR</sequence>
<accession>A0AAV9HAM1</accession>
<feature type="compositionally biased region" description="Basic and acidic residues" evidence="1">
    <location>
        <begin position="317"/>
        <end position="328"/>
    </location>
</feature>
<dbReference type="InterPro" id="IPR013268">
    <property type="entry name" value="UTP16"/>
</dbReference>
<evidence type="ECO:0000313" key="2">
    <source>
        <dbReference type="EMBL" id="KAK4456592.1"/>
    </source>
</evidence>
<proteinExistence type="predicted"/>
<feature type="compositionally biased region" description="Basic and acidic residues" evidence="1">
    <location>
        <begin position="219"/>
        <end position="257"/>
    </location>
</feature>
<feature type="compositionally biased region" description="Basic and acidic residues" evidence="1">
    <location>
        <begin position="87"/>
        <end position="100"/>
    </location>
</feature>
<dbReference type="EMBL" id="MU865190">
    <property type="protein sequence ID" value="KAK4456592.1"/>
    <property type="molecule type" value="Genomic_DNA"/>
</dbReference>